<dbReference type="OrthoDB" id="9770826at2"/>
<sequence length="354" mass="38196">MNADRLALLLWLAASAASAQGFAGLGTEAEGFAIPSPEAALTFPADHGPHPDFRIEWWYLTANLSDANGTDYGIQWTLFRSALAPFEADGWDSPQIWLGNAGLTTPEAHFAAERLARGGIGQAGVTTAPFEAWIDDWHMTSTAPSGDPLDSLSLAANGEGFAYDLTLQATRPLVPQGIDGYSVKSPEGQASYYYSQPFYEIEGTLSLPSGPVEVTGQGWLDREYSSQPLSETQDGWDWISLHLDGGEKLMGFRLRDREGAPFTSATWIAADGTPTPYPNGALTMTPLETTDVNGAPIPTQWQIDLPAQSLSLRLDALNPNSWMDLTFPYWEGPVTISGSHTGKGYLEMTGYTAP</sequence>
<evidence type="ECO:0000259" key="2">
    <source>
        <dbReference type="Pfam" id="PF07143"/>
    </source>
</evidence>
<dbReference type="PANTHER" id="PTHR38591">
    <property type="entry name" value="HYDROLASE"/>
    <property type="match status" value="1"/>
</dbReference>
<dbReference type="GO" id="GO:0016787">
    <property type="term" value="F:hydrolase activity"/>
    <property type="evidence" value="ECO:0007669"/>
    <property type="project" value="UniProtKB-KW"/>
</dbReference>
<keyword evidence="1" id="KW-0732">Signal</keyword>
<keyword evidence="3" id="KW-0378">Hydrolase</keyword>
<reference evidence="3 4" key="1">
    <citation type="submission" date="2016-10" db="EMBL/GenBank/DDBJ databases">
        <authorList>
            <person name="de Groot N.N."/>
        </authorList>
    </citation>
    <scope>NUCLEOTIDE SEQUENCE [LARGE SCALE GENOMIC DNA]</scope>
    <source>
        <strain evidence="3 4">DSM 25294</strain>
    </source>
</reference>
<dbReference type="EMBL" id="FNEK01000001">
    <property type="protein sequence ID" value="SDI24448.1"/>
    <property type="molecule type" value="Genomic_DNA"/>
</dbReference>
<evidence type="ECO:0000256" key="1">
    <source>
        <dbReference type="SAM" id="SignalP"/>
    </source>
</evidence>
<dbReference type="Gene3D" id="2.40.370.10">
    <property type="entry name" value="AttH-like domain"/>
    <property type="match status" value="2"/>
</dbReference>
<dbReference type="PANTHER" id="PTHR38591:SF1">
    <property type="entry name" value="BLL1000 PROTEIN"/>
    <property type="match status" value="1"/>
</dbReference>
<keyword evidence="4" id="KW-1185">Reference proteome</keyword>
<dbReference type="Pfam" id="PF17186">
    <property type="entry name" value="Lipocalin_9"/>
    <property type="match status" value="1"/>
</dbReference>
<feature type="domain" description="AttH" evidence="2">
    <location>
        <begin position="55"/>
        <end position="226"/>
    </location>
</feature>
<dbReference type="Pfam" id="PF07143">
    <property type="entry name" value="CrtC"/>
    <property type="match status" value="1"/>
</dbReference>
<gene>
    <name evidence="3" type="ORF">SAMN04488026_1001177</name>
</gene>
<feature type="chain" id="PRO_5011741510" evidence="1">
    <location>
        <begin position="20"/>
        <end position="354"/>
    </location>
</feature>
<protein>
    <submittedName>
        <fullName evidence="3">Predicted secreted hydrolase</fullName>
    </submittedName>
</protein>
<evidence type="ECO:0000313" key="4">
    <source>
        <dbReference type="Proteomes" id="UP000199382"/>
    </source>
</evidence>
<dbReference type="InterPro" id="IPR023374">
    <property type="entry name" value="AttH-like_dom_sf"/>
</dbReference>
<accession>A0A1G8IZF9</accession>
<name>A0A1G8IZF9_9RHOB</name>
<evidence type="ECO:0000313" key="3">
    <source>
        <dbReference type="EMBL" id="SDI24448.1"/>
    </source>
</evidence>
<feature type="signal peptide" evidence="1">
    <location>
        <begin position="1"/>
        <end position="19"/>
    </location>
</feature>
<dbReference type="RefSeq" id="WP_093147531.1">
    <property type="nucleotide sequence ID" value="NZ_FNEK01000001.1"/>
</dbReference>
<organism evidence="3 4">
    <name type="scientific">Aliiruegeria lutimaris</name>
    <dbReference type="NCBI Taxonomy" id="571298"/>
    <lineage>
        <taxon>Bacteria</taxon>
        <taxon>Pseudomonadati</taxon>
        <taxon>Pseudomonadota</taxon>
        <taxon>Alphaproteobacteria</taxon>
        <taxon>Rhodobacterales</taxon>
        <taxon>Roseobacteraceae</taxon>
        <taxon>Aliiruegeria</taxon>
    </lineage>
</organism>
<dbReference type="InterPro" id="IPR010791">
    <property type="entry name" value="AttH_dom"/>
</dbReference>
<dbReference type="Proteomes" id="UP000199382">
    <property type="component" value="Unassembled WGS sequence"/>
</dbReference>
<dbReference type="SUPFAM" id="SSF159245">
    <property type="entry name" value="AttH-like"/>
    <property type="match status" value="1"/>
</dbReference>
<dbReference type="STRING" id="571298.SAMN04488026_1001177"/>
<proteinExistence type="predicted"/>
<dbReference type="AlphaFoldDB" id="A0A1G8IZF9"/>